<evidence type="ECO:0000256" key="2">
    <source>
        <dbReference type="ARBA" id="ARBA00023295"/>
    </source>
</evidence>
<dbReference type="Gene3D" id="3.20.20.80">
    <property type="entry name" value="Glycosidases"/>
    <property type="match status" value="1"/>
</dbReference>
<comment type="caution">
    <text evidence="4">The sequence shown here is derived from an EMBL/GenBank/DDBJ whole genome shotgun (WGS) entry which is preliminary data.</text>
</comment>
<dbReference type="AlphaFoldDB" id="A0A0M2RF07"/>
<dbReference type="InterPro" id="IPR001223">
    <property type="entry name" value="Glyco_hydro18_cat"/>
</dbReference>
<evidence type="ECO:0000313" key="5">
    <source>
        <dbReference type="Proteomes" id="UP000034491"/>
    </source>
</evidence>
<dbReference type="Pfam" id="PF00704">
    <property type="entry name" value="Glyco_hydro_18"/>
    <property type="match status" value="1"/>
</dbReference>
<evidence type="ECO:0000256" key="1">
    <source>
        <dbReference type="ARBA" id="ARBA00022801"/>
    </source>
</evidence>
<name>A0A0M2RF07_9PROT</name>
<evidence type="ECO:0000259" key="3">
    <source>
        <dbReference type="PROSITE" id="PS51910"/>
    </source>
</evidence>
<keyword evidence="1" id="KW-0378">Hydrolase</keyword>
<dbReference type="GO" id="GO:0005975">
    <property type="term" value="P:carbohydrate metabolic process"/>
    <property type="evidence" value="ECO:0007669"/>
    <property type="project" value="InterPro"/>
</dbReference>
<keyword evidence="2" id="KW-0326">Glycosidase</keyword>
<evidence type="ECO:0000313" key="4">
    <source>
        <dbReference type="EMBL" id="KKJ78600.1"/>
    </source>
</evidence>
<dbReference type="PANTHER" id="PTHR45708">
    <property type="entry name" value="ENDOCHITINASE"/>
    <property type="match status" value="1"/>
</dbReference>
<reference evidence="4 5" key="1">
    <citation type="submission" date="2015-03" db="EMBL/GenBank/DDBJ databases">
        <title>Genome sequence of Kiloniella sp. P1-1, isolated from the gut microflora of Pacific white shrimp, Penaeus vannamei.</title>
        <authorList>
            <person name="Shao Z."/>
            <person name="Wang L."/>
            <person name="Li X."/>
        </authorList>
    </citation>
    <scope>NUCLEOTIDE SEQUENCE [LARGE SCALE GENOMIC DNA]</scope>
    <source>
        <strain evidence="4 5">P1-1</strain>
    </source>
</reference>
<protein>
    <recommendedName>
        <fullName evidence="3">GH18 domain-containing protein</fullName>
    </recommendedName>
</protein>
<organism evidence="4 5">
    <name type="scientific">Kiloniella litopenaei</name>
    <dbReference type="NCBI Taxonomy" id="1549748"/>
    <lineage>
        <taxon>Bacteria</taxon>
        <taxon>Pseudomonadati</taxon>
        <taxon>Pseudomonadota</taxon>
        <taxon>Alphaproteobacteria</taxon>
        <taxon>Rhodospirillales</taxon>
        <taxon>Kiloniellaceae</taxon>
        <taxon>Kiloniella</taxon>
    </lineage>
</organism>
<gene>
    <name evidence="4" type="ORF">WH95_00390</name>
</gene>
<dbReference type="PROSITE" id="PS51910">
    <property type="entry name" value="GH18_2"/>
    <property type="match status" value="1"/>
</dbReference>
<dbReference type="EMBL" id="LANI01000001">
    <property type="protein sequence ID" value="KKJ78600.1"/>
    <property type="molecule type" value="Genomic_DNA"/>
</dbReference>
<dbReference type="InterPro" id="IPR050542">
    <property type="entry name" value="Glycosyl_Hydrlase18_Chitinase"/>
</dbReference>
<feature type="domain" description="GH18" evidence="3">
    <location>
        <begin position="24"/>
        <end position="308"/>
    </location>
</feature>
<dbReference type="GO" id="GO:0016798">
    <property type="term" value="F:hydrolase activity, acting on glycosyl bonds"/>
    <property type="evidence" value="ECO:0007669"/>
    <property type="project" value="UniProtKB-KW"/>
</dbReference>
<dbReference type="OrthoDB" id="9775889at2"/>
<dbReference type="Proteomes" id="UP000034491">
    <property type="component" value="Unassembled WGS sequence"/>
</dbReference>
<keyword evidence="5" id="KW-1185">Reference proteome</keyword>
<dbReference type="InterPro" id="IPR017853">
    <property type="entry name" value="GH"/>
</dbReference>
<accession>A0A0M2RF07</accession>
<proteinExistence type="predicted"/>
<dbReference type="SUPFAM" id="SSF51445">
    <property type="entry name" value="(Trans)glycosidases"/>
    <property type="match status" value="1"/>
</dbReference>
<dbReference type="STRING" id="1549748.WH95_00390"/>
<dbReference type="PANTHER" id="PTHR45708:SF49">
    <property type="entry name" value="ENDOCHITINASE"/>
    <property type="match status" value="1"/>
</dbReference>
<dbReference type="RefSeq" id="WP_046501552.1">
    <property type="nucleotide sequence ID" value="NZ_LANI01000001.1"/>
</dbReference>
<sequence>MVKRTFVLFLITFFTGYFSVEAKPRFIIYYNSDASALAEAAKFEYTHVILSFLNAEIDQENRIVLRPPAKIDGQWESVKILQRKGMKVLISFGGGLAKAEDYKRFVGRESELASAIGRYVRQKQLDGVDLDFEASEMLYKKRKVGVADGKDFLIKFTKALRHELPTPKFSISHAPQSPYLNPEWHGGPYLEILKASAEEIDWITVQYYNNPGQDDPVVTKVVGTGKKVYSTSYRGLVAKNGALAWPSEKIVIGKPVYKADAFSGHVPPEDIIKKIIIPLSSEFGDLFGGIAGWQFSTHTQDHRAWNGEVGRALSQ</sequence>